<keyword evidence="2 4" id="KW-0863">Zinc-finger</keyword>
<evidence type="ECO:0000256" key="5">
    <source>
        <dbReference type="SAM" id="MobiDB-lite"/>
    </source>
</evidence>
<feature type="region of interest" description="Disordered" evidence="5">
    <location>
        <begin position="62"/>
        <end position="154"/>
    </location>
</feature>
<dbReference type="SUPFAM" id="SSF90229">
    <property type="entry name" value="CCCH zinc finger"/>
    <property type="match status" value="2"/>
</dbReference>
<gene>
    <name evidence="7" type="ORF">OT_ostta02g02930</name>
</gene>
<dbReference type="GO" id="GO:0008270">
    <property type="term" value="F:zinc ion binding"/>
    <property type="evidence" value="ECO:0007669"/>
    <property type="project" value="UniProtKB-KW"/>
</dbReference>
<dbReference type="EMBL" id="CAID01000002">
    <property type="protein sequence ID" value="CEG01073.1"/>
    <property type="molecule type" value="Genomic_DNA"/>
</dbReference>
<feature type="region of interest" description="Disordered" evidence="5">
    <location>
        <begin position="221"/>
        <end position="252"/>
    </location>
</feature>
<feature type="compositionally biased region" description="Basic and acidic residues" evidence="5">
    <location>
        <begin position="239"/>
        <end position="252"/>
    </location>
</feature>
<feature type="compositionally biased region" description="Pro residues" evidence="5">
    <location>
        <begin position="1"/>
        <end position="14"/>
    </location>
</feature>
<evidence type="ECO:0000256" key="2">
    <source>
        <dbReference type="ARBA" id="ARBA00022771"/>
    </source>
</evidence>
<reference evidence="7 8" key="2">
    <citation type="journal article" date="2014" name="BMC Genomics">
        <title>An improved genome of the model marine alga Ostreococcus tauri unfolds by assessing Illumina de novo assemblies.</title>
        <authorList>
            <person name="Blanc-Mathieu R."/>
            <person name="Verhelst B."/>
            <person name="Derelle E."/>
            <person name="Rombauts S."/>
            <person name="Bouget F.Y."/>
            <person name="Carre I."/>
            <person name="Chateau A."/>
            <person name="Eyre-Walker A."/>
            <person name="Grimsley N."/>
            <person name="Moreau H."/>
            <person name="Piegu B."/>
            <person name="Rivals E."/>
            <person name="Schackwitz W."/>
            <person name="Van de Peer Y."/>
            <person name="Piganeau G."/>
        </authorList>
    </citation>
    <scope>NUCLEOTIDE SEQUENCE [LARGE SCALE GENOMIC DNA]</scope>
    <source>
        <strain evidence="8">OTTH 0595 / CCAP 157/2 / RCC745</strain>
    </source>
</reference>
<dbReference type="STRING" id="70448.A0A090M7R1"/>
<protein>
    <submittedName>
        <fullName evidence="7">Zinc finger, CCCH-type</fullName>
    </submittedName>
</protein>
<dbReference type="PANTHER" id="PTHR13309:SF0">
    <property type="entry name" value="FMR1-INTERACTING PROTEIN NUFIP1"/>
    <property type="match status" value="1"/>
</dbReference>
<feature type="region of interest" description="Disordered" evidence="5">
    <location>
        <begin position="387"/>
        <end position="408"/>
    </location>
</feature>
<dbReference type="Gene3D" id="4.10.1000.10">
    <property type="entry name" value="Zinc finger, CCCH-type"/>
    <property type="match status" value="1"/>
</dbReference>
<evidence type="ECO:0000313" key="7">
    <source>
        <dbReference type="EMBL" id="CEG01073.1"/>
    </source>
</evidence>
<feature type="zinc finger region" description="C3H1-type" evidence="4">
    <location>
        <begin position="282"/>
        <end position="309"/>
    </location>
</feature>
<organism evidence="7 8">
    <name type="scientific">Ostreococcus tauri</name>
    <name type="common">Marine green alga</name>
    <dbReference type="NCBI Taxonomy" id="70448"/>
    <lineage>
        <taxon>Eukaryota</taxon>
        <taxon>Viridiplantae</taxon>
        <taxon>Chlorophyta</taxon>
        <taxon>Mamiellophyceae</taxon>
        <taxon>Mamiellales</taxon>
        <taxon>Bathycoccaceae</taxon>
        <taxon>Ostreococcus</taxon>
    </lineage>
</organism>
<evidence type="ECO:0000256" key="3">
    <source>
        <dbReference type="ARBA" id="ARBA00022833"/>
    </source>
</evidence>
<feature type="compositionally biased region" description="Polar residues" evidence="5">
    <location>
        <begin position="15"/>
        <end position="26"/>
    </location>
</feature>
<dbReference type="PANTHER" id="PTHR13309">
    <property type="entry name" value="NUCLEAR FRAGILE X MENTAL RETARDATION PROTEIN INTERACTING PROTEIN 1"/>
    <property type="match status" value="1"/>
</dbReference>
<dbReference type="InterPro" id="IPR036855">
    <property type="entry name" value="Znf_CCCH_sf"/>
</dbReference>
<dbReference type="GO" id="GO:0003723">
    <property type="term" value="F:RNA binding"/>
    <property type="evidence" value="ECO:0007669"/>
    <property type="project" value="InterPro"/>
</dbReference>
<sequence>MVHRPPPPPPPPPMTSANPSREANANPSTSAVTPTVTSYMCVATSDGDVTWVPHIGPYVPAGAPPGLMHAQSEGRGGRGGGGWASGTRGRRGGGHRRGREDDPGDAYRGVSTTGDGFNAAKRARAGVGDEGKASGTNKPSGTSKPTLPTAEEIPVVKPVDVASLPEDVRRYREERAKHWPSDSHVQAKLEAGEDEERARALRKERLREILAKQREMGHFEASQEIGEEGDGERTATMTTKREQRVGEQEKKPSGDSVKVCRFWLQGGCRKGDACDFKHEAGPNSDQRCRFFARGRCKAGKRCPFRHDIVDKKTSGVSSGNPQTLLKKLLHKEIKRDEERLLQLFRFLVNNDFFEGSKGCEEPYWMFPWADEDFKVVDRRTAIASLPPIEDEDAEVKEPVTQAMSEEVEKAPRPDMGFFAAYDSEEDSRANDSD</sequence>
<keyword evidence="8" id="KW-1185">Reference proteome</keyword>
<feature type="domain" description="C3H1-type" evidence="6">
    <location>
        <begin position="254"/>
        <end position="281"/>
    </location>
</feature>
<dbReference type="InterPro" id="IPR000571">
    <property type="entry name" value="Znf_CCCH"/>
</dbReference>
<dbReference type="OrthoDB" id="273070at2759"/>
<dbReference type="Pfam" id="PF15663">
    <property type="entry name" value="zf-CCCH_3"/>
    <property type="match status" value="1"/>
</dbReference>
<dbReference type="GeneID" id="9836992"/>
<dbReference type="PROSITE" id="PS50103">
    <property type="entry name" value="ZF_C3H1"/>
    <property type="match status" value="2"/>
</dbReference>
<dbReference type="KEGG" id="ota:OT_ostta02g02930"/>
<proteinExistence type="predicted"/>
<feature type="zinc finger region" description="C3H1-type" evidence="4">
    <location>
        <begin position="254"/>
        <end position="281"/>
    </location>
</feature>
<dbReference type="InterPro" id="IPR039136">
    <property type="entry name" value="NUFIP1-like"/>
</dbReference>
<feature type="region of interest" description="Disordered" evidence="5">
    <location>
        <begin position="175"/>
        <end position="196"/>
    </location>
</feature>
<accession>A0A090M7R1</accession>
<evidence type="ECO:0000256" key="1">
    <source>
        <dbReference type="ARBA" id="ARBA00022723"/>
    </source>
</evidence>
<feature type="compositionally biased region" description="Polar residues" evidence="5">
    <location>
        <begin position="134"/>
        <end position="146"/>
    </location>
</feature>
<evidence type="ECO:0000259" key="6">
    <source>
        <dbReference type="PROSITE" id="PS50103"/>
    </source>
</evidence>
<dbReference type="Proteomes" id="UP000009170">
    <property type="component" value="Unassembled WGS sequence"/>
</dbReference>
<dbReference type="SMART" id="SM00356">
    <property type="entry name" value="ZnF_C3H1"/>
    <property type="match status" value="2"/>
</dbReference>
<dbReference type="GO" id="GO:0005634">
    <property type="term" value="C:nucleus"/>
    <property type="evidence" value="ECO:0007669"/>
    <property type="project" value="TreeGrafter"/>
</dbReference>
<feature type="domain" description="C3H1-type" evidence="6">
    <location>
        <begin position="282"/>
        <end position="309"/>
    </location>
</feature>
<reference evidence="8" key="1">
    <citation type="journal article" date="2006" name="Proc. Natl. Acad. Sci. U.S.A.">
        <title>Genome analysis of the smallest free-living eukaryote Ostreococcus tauri unveils many unique features.</title>
        <authorList>
            <person name="Derelle E."/>
            <person name="Ferraz C."/>
            <person name="Rombauts S."/>
            <person name="Rouze P."/>
            <person name="Worden A.Z."/>
            <person name="Robbens S."/>
            <person name="Partensky F."/>
            <person name="Degroeve S."/>
            <person name="Echeynie S."/>
            <person name="Cooke R."/>
            <person name="Saeys Y."/>
            <person name="Wuyts J."/>
            <person name="Jabbari K."/>
            <person name="Bowler C."/>
            <person name="Panaud O."/>
            <person name="Piegu B."/>
            <person name="Ball S.G."/>
            <person name="Ral J.-P."/>
            <person name="Bouget F.-Y."/>
            <person name="Piganeau G."/>
            <person name="De Baets B."/>
            <person name="Picard A."/>
            <person name="Delseny M."/>
            <person name="Demaille J."/>
            <person name="Van de Peer Y."/>
            <person name="Moreau H."/>
        </authorList>
    </citation>
    <scope>NUCLEOTIDE SEQUENCE [LARGE SCALE GENOMIC DNA]</scope>
    <source>
        <strain evidence="8">OTTH 0595 / CCAP 157/2 / RCC745</strain>
    </source>
</reference>
<keyword evidence="3 4" id="KW-0862">Zinc</keyword>
<evidence type="ECO:0000256" key="4">
    <source>
        <dbReference type="PROSITE-ProRule" id="PRU00723"/>
    </source>
</evidence>
<keyword evidence="1 4" id="KW-0479">Metal-binding</keyword>
<dbReference type="InterPro" id="IPR041686">
    <property type="entry name" value="Znf-CCCH_3"/>
</dbReference>
<dbReference type="RefSeq" id="XP_022840779.1">
    <property type="nucleotide sequence ID" value="XM_022985091.1"/>
</dbReference>
<feature type="compositionally biased region" description="Basic residues" evidence="5">
    <location>
        <begin position="88"/>
        <end position="97"/>
    </location>
</feature>
<name>A0A090M7R1_OSTTA</name>
<dbReference type="AlphaFoldDB" id="A0A090M7R1"/>
<dbReference type="GO" id="GO:0000492">
    <property type="term" value="P:box C/D snoRNP assembly"/>
    <property type="evidence" value="ECO:0007669"/>
    <property type="project" value="TreeGrafter"/>
</dbReference>
<dbReference type="InParanoid" id="A0A090M7R1"/>
<feature type="region of interest" description="Disordered" evidence="5">
    <location>
        <begin position="1"/>
        <end position="32"/>
    </location>
</feature>
<comment type="caution">
    <text evidence="7">The sequence shown here is derived from an EMBL/GenBank/DDBJ whole genome shotgun (WGS) entry which is preliminary data.</text>
</comment>
<evidence type="ECO:0000313" key="8">
    <source>
        <dbReference type="Proteomes" id="UP000009170"/>
    </source>
</evidence>